<reference evidence="2" key="1">
    <citation type="submission" date="2024-06" db="EMBL/GenBank/DDBJ databases">
        <authorList>
            <person name="Fan A."/>
            <person name="Zhang F.Y."/>
            <person name="Zhang L."/>
        </authorList>
    </citation>
    <scope>NUCLEOTIDE SEQUENCE</scope>
    <source>
        <strain evidence="2">Y61</strain>
    </source>
</reference>
<accession>A0AAU8IHJ1</accession>
<dbReference type="AlphaFoldDB" id="A0AAU8IHJ1"/>
<keyword evidence="2" id="KW-0378">Hydrolase</keyword>
<dbReference type="PROSITE" id="PS51273">
    <property type="entry name" value="GATASE_TYPE_1"/>
    <property type="match status" value="1"/>
</dbReference>
<dbReference type="CDD" id="cd01741">
    <property type="entry name" value="GATase1_1"/>
    <property type="match status" value="1"/>
</dbReference>
<dbReference type="GO" id="GO:0016787">
    <property type="term" value="F:hydrolase activity"/>
    <property type="evidence" value="ECO:0007669"/>
    <property type="project" value="UniProtKB-KW"/>
</dbReference>
<feature type="domain" description="Glutamine amidotransferase" evidence="1">
    <location>
        <begin position="43"/>
        <end position="173"/>
    </location>
</feature>
<name>A0AAU8IHJ1_9BACL</name>
<dbReference type="EC" id="3.4.-.-" evidence="2"/>
<sequence length="223" mass="24999">MKIDVLQHISFEKPAAISEWASDRGHELRIHKLYGRDPVPRPEGIQFLILLGGPMSANDKESWLEEERRLIRSVISRGTPVFGVCLGAQQIAKALGAAVTPGPKEVGWHPVQATSGTGSFIPDHLTAFHWHGEQFAIPDQAERLFSSAACRNQGFVFRQRVIGLQFHLETTPESVRLLLTHDGDYIDSSRYVQSAEEIENFPVPEENRVVLFHFLDDLVSHVS</sequence>
<dbReference type="InterPro" id="IPR029062">
    <property type="entry name" value="Class_I_gatase-like"/>
</dbReference>
<dbReference type="PANTHER" id="PTHR42695:SF5">
    <property type="entry name" value="GLUTAMINE AMIDOTRANSFERASE YLR126C-RELATED"/>
    <property type="match status" value="1"/>
</dbReference>
<dbReference type="InterPro" id="IPR017926">
    <property type="entry name" value="GATASE"/>
</dbReference>
<keyword evidence="2" id="KW-0315">Glutamine amidotransferase</keyword>
<dbReference type="Pfam" id="PF00117">
    <property type="entry name" value="GATase"/>
    <property type="match status" value="1"/>
</dbReference>
<gene>
    <name evidence="2" type="ORF">ABNN70_02515</name>
</gene>
<dbReference type="PANTHER" id="PTHR42695">
    <property type="entry name" value="GLUTAMINE AMIDOTRANSFERASE YLR126C-RELATED"/>
    <property type="match status" value="1"/>
</dbReference>
<dbReference type="Gene3D" id="3.40.50.880">
    <property type="match status" value="1"/>
</dbReference>
<dbReference type="InterPro" id="IPR044992">
    <property type="entry name" value="ChyE-like"/>
</dbReference>
<dbReference type="EMBL" id="CP159510">
    <property type="protein sequence ID" value="XCJ17420.1"/>
    <property type="molecule type" value="Genomic_DNA"/>
</dbReference>
<dbReference type="SUPFAM" id="SSF52317">
    <property type="entry name" value="Class I glutamine amidotransferase-like"/>
    <property type="match status" value="1"/>
</dbReference>
<dbReference type="GO" id="GO:0005829">
    <property type="term" value="C:cytosol"/>
    <property type="evidence" value="ECO:0007669"/>
    <property type="project" value="TreeGrafter"/>
</dbReference>
<protein>
    <submittedName>
        <fullName evidence="2">Type 1 glutamine amidotransferase</fullName>
        <ecNumber evidence="2">3.4.-.-</ecNumber>
    </submittedName>
</protein>
<evidence type="ECO:0000313" key="2">
    <source>
        <dbReference type="EMBL" id="XCJ17420.1"/>
    </source>
</evidence>
<proteinExistence type="predicted"/>
<evidence type="ECO:0000259" key="1">
    <source>
        <dbReference type="Pfam" id="PF00117"/>
    </source>
</evidence>
<dbReference type="FunFam" id="3.40.50.880:FF:000033">
    <property type="entry name" value="Glutamine amidotransferase class-I"/>
    <property type="match status" value="1"/>
</dbReference>
<organism evidence="2">
    <name type="scientific">Sporolactobacillus sp. Y61</name>
    <dbReference type="NCBI Taxonomy" id="3160863"/>
    <lineage>
        <taxon>Bacteria</taxon>
        <taxon>Bacillati</taxon>
        <taxon>Bacillota</taxon>
        <taxon>Bacilli</taxon>
        <taxon>Bacillales</taxon>
        <taxon>Sporolactobacillaceae</taxon>
        <taxon>Sporolactobacillus</taxon>
    </lineage>
</organism>
<dbReference type="RefSeq" id="WP_353948666.1">
    <property type="nucleotide sequence ID" value="NZ_CP159510.1"/>
</dbReference>